<organism evidence="3 4">
    <name type="scientific">Coffea canephora</name>
    <name type="common">Robusta coffee</name>
    <dbReference type="NCBI Taxonomy" id="49390"/>
    <lineage>
        <taxon>Eukaryota</taxon>
        <taxon>Viridiplantae</taxon>
        <taxon>Streptophyta</taxon>
        <taxon>Embryophyta</taxon>
        <taxon>Tracheophyta</taxon>
        <taxon>Spermatophyta</taxon>
        <taxon>Magnoliopsida</taxon>
        <taxon>eudicotyledons</taxon>
        <taxon>Gunneridae</taxon>
        <taxon>Pentapetalae</taxon>
        <taxon>asterids</taxon>
        <taxon>lamiids</taxon>
        <taxon>Gentianales</taxon>
        <taxon>Rubiaceae</taxon>
        <taxon>Ixoroideae</taxon>
        <taxon>Gardenieae complex</taxon>
        <taxon>Bertiereae - Coffeeae clade</taxon>
        <taxon>Coffeeae</taxon>
        <taxon>Coffea</taxon>
    </lineage>
</organism>
<dbReference type="GO" id="GO:0072318">
    <property type="term" value="P:clathrin coat disassembly"/>
    <property type="evidence" value="ECO:0007669"/>
    <property type="project" value="TreeGrafter"/>
</dbReference>
<sequence length="529" mass="58972">MDEFGVLVESIGFKSQRNSAPMAHLKSKPKTNLSVNDGFPDISSANASRSSFYDNNDYFVDDLDGIFQSNRNNYSSSKKSQNFFDGGDDIFDGGSFLNSKPQKGIIDFDSVFDLKNSNSKSSSNFHGDDLLTSGPRKGDALDDFFGNLKKGGEEKGSQYDDLIPGFEGTSPSRSNDPGNTRMASKPKVSQPSSGYSSKSSSAADDPFLVFESSRSEENTSSWPFSDLLEQTAGKSSVESSLDEFEKFARGMPPGDAHDKPSGKAVRNIKISLKKKEDKARDNASGRDVNTDAKVVHEKRRGKEKDRADKDKVTNGKKESVGINIFGVDTLSNVNGPRSQLKDPDLDALFNEKREPEVKETSIQGSSRTSKDFDGLSSLFEGPEFQEIEGETVERRSRRLNQHIKIQERMFKALEEKTQRDLEAQYEQEERHRLADCLDNDIKRWSAGKENNLRALLSSLQDVLWPESGWQPVSLADLITSVSVIKVYKKASMCFHPDKVQQRGCNLQQKYIAEKVFDVLKEARSNFGEL</sequence>
<dbReference type="SUPFAM" id="SSF46565">
    <property type="entry name" value="Chaperone J-domain"/>
    <property type="match status" value="1"/>
</dbReference>
<dbReference type="PANTHER" id="PTHR23172">
    <property type="entry name" value="AUXILIN/CYCLIN G-ASSOCIATED KINASE-RELATED"/>
    <property type="match status" value="1"/>
</dbReference>
<dbReference type="OMA" id="DFAMGTM"/>
<keyword evidence="4" id="KW-1185">Reference proteome</keyword>
<dbReference type="OrthoDB" id="1717591at2759"/>
<accession>A0A068UQZ1</accession>
<dbReference type="GO" id="GO:0031982">
    <property type="term" value="C:vesicle"/>
    <property type="evidence" value="ECO:0007669"/>
    <property type="project" value="TreeGrafter"/>
</dbReference>
<feature type="coiled-coil region" evidence="1">
    <location>
        <begin position="396"/>
        <end position="431"/>
    </location>
</feature>
<dbReference type="Gramene" id="CDP10975">
    <property type="protein sequence ID" value="CDP10975"/>
    <property type="gene ID" value="GSCOC_T00031969001"/>
</dbReference>
<dbReference type="GO" id="GO:0030276">
    <property type="term" value="F:clathrin binding"/>
    <property type="evidence" value="ECO:0007669"/>
    <property type="project" value="TreeGrafter"/>
</dbReference>
<evidence type="ECO:0000256" key="2">
    <source>
        <dbReference type="SAM" id="MobiDB-lite"/>
    </source>
</evidence>
<dbReference type="InterPro" id="IPR036869">
    <property type="entry name" value="J_dom_sf"/>
</dbReference>
<dbReference type="InParanoid" id="A0A068UQZ1"/>
<dbReference type="STRING" id="49390.A0A068UQZ1"/>
<reference evidence="4" key="1">
    <citation type="journal article" date="2014" name="Science">
        <title>The coffee genome provides insight into the convergent evolution of caffeine biosynthesis.</title>
        <authorList>
            <person name="Denoeud F."/>
            <person name="Carretero-Paulet L."/>
            <person name="Dereeper A."/>
            <person name="Droc G."/>
            <person name="Guyot R."/>
            <person name="Pietrella M."/>
            <person name="Zheng C."/>
            <person name="Alberti A."/>
            <person name="Anthony F."/>
            <person name="Aprea G."/>
            <person name="Aury J.M."/>
            <person name="Bento P."/>
            <person name="Bernard M."/>
            <person name="Bocs S."/>
            <person name="Campa C."/>
            <person name="Cenci A."/>
            <person name="Combes M.C."/>
            <person name="Crouzillat D."/>
            <person name="Da Silva C."/>
            <person name="Daddiego L."/>
            <person name="De Bellis F."/>
            <person name="Dussert S."/>
            <person name="Garsmeur O."/>
            <person name="Gayraud T."/>
            <person name="Guignon V."/>
            <person name="Jahn K."/>
            <person name="Jamilloux V."/>
            <person name="Joet T."/>
            <person name="Labadie K."/>
            <person name="Lan T."/>
            <person name="Leclercq J."/>
            <person name="Lepelley M."/>
            <person name="Leroy T."/>
            <person name="Li L.T."/>
            <person name="Librado P."/>
            <person name="Lopez L."/>
            <person name="Munoz A."/>
            <person name="Noel B."/>
            <person name="Pallavicini A."/>
            <person name="Perrotta G."/>
            <person name="Poncet V."/>
            <person name="Pot D."/>
            <person name="Priyono X."/>
            <person name="Rigoreau M."/>
            <person name="Rouard M."/>
            <person name="Rozas J."/>
            <person name="Tranchant-Dubreuil C."/>
            <person name="VanBuren R."/>
            <person name="Zhang Q."/>
            <person name="Andrade A.C."/>
            <person name="Argout X."/>
            <person name="Bertrand B."/>
            <person name="de Kochko A."/>
            <person name="Graziosi G."/>
            <person name="Henry R.J."/>
            <person name="Jayarama X."/>
            <person name="Ming R."/>
            <person name="Nagai C."/>
            <person name="Rounsley S."/>
            <person name="Sankoff D."/>
            <person name="Giuliano G."/>
            <person name="Albert V.A."/>
            <person name="Wincker P."/>
            <person name="Lashermes P."/>
        </authorList>
    </citation>
    <scope>NUCLEOTIDE SEQUENCE [LARGE SCALE GENOMIC DNA]</scope>
    <source>
        <strain evidence="4">cv. DH200-94</strain>
    </source>
</reference>
<dbReference type="AlphaFoldDB" id="A0A068UQZ1"/>
<dbReference type="GO" id="GO:0005737">
    <property type="term" value="C:cytoplasm"/>
    <property type="evidence" value="ECO:0007669"/>
    <property type="project" value="TreeGrafter"/>
</dbReference>
<dbReference type="Proteomes" id="UP000295252">
    <property type="component" value="Chromosome II"/>
</dbReference>
<feature type="compositionally biased region" description="Polar residues" evidence="2">
    <location>
        <begin position="169"/>
        <end position="182"/>
    </location>
</feature>
<name>A0A068UQZ1_COFCA</name>
<protein>
    <recommendedName>
        <fullName evidence="5">J domain-containing protein</fullName>
    </recommendedName>
</protein>
<feature type="region of interest" description="Disordered" evidence="2">
    <location>
        <begin position="151"/>
        <end position="315"/>
    </location>
</feature>
<evidence type="ECO:0000256" key="1">
    <source>
        <dbReference type="SAM" id="Coils"/>
    </source>
</evidence>
<dbReference type="Gene3D" id="1.10.287.110">
    <property type="entry name" value="DnaJ domain"/>
    <property type="match status" value="1"/>
</dbReference>
<feature type="region of interest" description="Disordered" evidence="2">
    <location>
        <begin position="354"/>
        <end position="375"/>
    </location>
</feature>
<feature type="compositionally biased region" description="Low complexity" evidence="2">
    <location>
        <begin position="189"/>
        <end position="201"/>
    </location>
</feature>
<keyword evidence="1" id="KW-0175">Coiled coil</keyword>
<proteinExistence type="predicted"/>
<dbReference type="EMBL" id="HG739133">
    <property type="protein sequence ID" value="CDP10975.1"/>
    <property type="molecule type" value="Genomic_DNA"/>
</dbReference>
<gene>
    <name evidence="3" type="ORF">GSCOC_T00031969001</name>
</gene>
<feature type="compositionally biased region" description="Basic and acidic residues" evidence="2">
    <location>
        <begin position="273"/>
        <end position="315"/>
    </location>
</feature>
<dbReference type="PhylomeDB" id="A0A068UQZ1"/>
<dbReference type="GO" id="GO:0072583">
    <property type="term" value="P:clathrin-dependent endocytosis"/>
    <property type="evidence" value="ECO:0007669"/>
    <property type="project" value="TreeGrafter"/>
</dbReference>
<evidence type="ECO:0008006" key="5">
    <source>
        <dbReference type="Google" id="ProtNLM"/>
    </source>
</evidence>
<evidence type="ECO:0000313" key="3">
    <source>
        <dbReference type="EMBL" id="CDP10975.1"/>
    </source>
</evidence>
<dbReference type="PANTHER" id="PTHR23172:SF76">
    <property type="entry name" value="AUXILIN-RELATED PROTEIN 1-LIKE"/>
    <property type="match status" value="1"/>
</dbReference>
<evidence type="ECO:0000313" key="4">
    <source>
        <dbReference type="Proteomes" id="UP000295252"/>
    </source>
</evidence>